<evidence type="ECO:0000256" key="2">
    <source>
        <dbReference type="ARBA" id="ARBA00022723"/>
    </source>
</evidence>
<reference evidence="6" key="1">
    <citation type="submission" date="2023-07" db="EMBL/GenBank/DDBJ databases">
        <title>Black Yeasts Isolated from many extreme environments.</title>
        <authorList>
            <person name="Coleine C."/>
            <person name="Stajich J.E."/>
            <person name="Selbmann L."/>
        </authorList>
    </citation>
    <scope>NUCLEOTIDE SEQUENCE</scope>
    <source>
        <strain evidence="6">CCFEE 5485</strain>
    </source>
</reference>
<dbReference type="GO" id="GO:0008270">
    <property type="term" value="F:zinc ion binding"/>
    <property type="evidence" value="ECO:0007669"/>
    <property type="project" value="InterPro"/>
</dbReference>
<dbReference type="InterPro" id="IPR007219">
    <property type="entry name" value="XnlR_reg_dom"/>
</dbReference>
<protein>
    <recommendedName>
        <fullName evidence="5">Zn(2)-C6 fungal-type domain-containing protein</fullName>
    </recommendedName>
</protein>
<dbReference type="PROSITE" id="PS00463">
    <property type="entry name" value="ZN2_CY6_FUNGAL_1"/>
    <property type="match status" value="1"/>
</dbReference>
<dbReference type="EMBL" id="JAUTXT010000008">
    <property type="protein sequence ID" value="KAK3677062.1"/>
    <property type="molecule type" value="Genomic_DNA"/>
</dbReference>
<feature type="domain" description="Zn(2)-C6 fungal-type" evidence="5">
    <location>
        <begin position="34"/>
        <end position="64"/>
    </location>
</feature>
<keyword evidence="3" id="KW-0539">Nucleus</keyword>
<dbReference type="CDD" id="cd00067">
    <property type="entry name" value="GAL4"/>
    <property type="match status" value="1"/>
</dbReference>
<feature type="region of interest" description="Disordered" evidence="4">
    <location>
        <begin position="95"/>
        <end position="119"/>
    </location>
</feature>
<evidence type="ECO:0000256" key="4">
    <source>
        <dbReference type="SAM" id="MobiDB-lite"/>
    </source>
</evidence>
<dbReference type="PANTHER" id="PTHR31001">
    <property type="entry name" value="UNCHARACTERIZED TRANSCRIPTIONAL REGULATORY PROTEIN"/>
    <property type="match status" value="1"/>
</dbReference>
<feature type="region of interest" description="Disordered" evidence="4">
    <location>
        <begin position="644"/>
        <end position="665"/>
    </location>
</feature>
<name>A0AAE0WSG1_9PEZI</name>
<dbReference type="Proteomes" id="UP001274830">
    <property type="component" value="Unassembled WGS sequence"/>
</dbReference>
<accession>A0AAE0WSG1</accession>
<evidence type="ECO:0000256" key="1">
    <source>
        <dbReference type="ARBA" id="ARBA00004123"/>
    </source>
</evidence>
<evidence type="ECO:0000313" key="6">
    <source>
        <dbReference type="EMBL" id="KAK3677062.1"/>
    </source>
</evidence>
<dbReference type="PROSITE" id="PS50048">
    <property type="entry name" value="ZN2_CY6_FUNGAL_2"/>
    <property type="match status" value="1"/>
</dbReference>
<dbReference type="CDD" id="cd12148">
    <property type="entry name" value="fungal_TF_MHR"/>
    <property type="match status" value="1"/>
</dbReference>
<gene>
    <name evidence="6" type="ORF">LTR78_003267</name>
</gene>
<keyword evidence="7" id="KW-1185">Reference proteome</keyword>
<keyword evidence="2" id="KW-0479">Metal-binding</keyword>
<dbReference type="Pfam" id="PF00172">
    <property type="entry name" value="Zn_clus"/>
    <property type="match status" value="1"/>
</dbReference>
<proteinExistence type="predicted"/>
<dbReference type="GO" id="GO:0003677">
    <property type="term" value="F:DNA binding"/>
    <property type="evidence" value="ECO:0007669"/>
    <property type="project" value="InterPro"/>
</dbReference>
<dbReference type="SMART" id="SM00906">
    <property type="entry name" value="Fungal_trans"/>
    <property type="match status" value="1"/>
</dbReference>
<evidence type="ECO:0000313" key="7">
    <source>
        <dbReference type="Proteomes" id="UP001274830"/>
    </source>
</evidence>
<comment type="subcellular location">
    <subcellularLocation>
        <location evidence="1">Nucleus</location>
    </subcellularLocation>
</comment>
<dbReference type="GO" id="GO:0006351">
    <property type="term" value="P:DNA-templated transcription"/>
    <property type="evidence" value="ECO:0007669"/>
    <property type="project" value="InterPro"/>
</dbReference>
<dbReference type="AlphaFoldDB" id="A0AAE0WSG1"/>
<comment type="caution">
    <text evidence="6">The sequence shown here is derived from an EMBL/GenBank/DDBJ whole genome shotgun (WGS) entry which is preliminary data.</text>
</comment>
<dbReference type="InterPro" id="IPR036864">
    <property type="entry name" value="Zn2-C6_fun-type_DNA-bd_sf"/>
</dbReference>
<dbReference type="GO" id="GO:0005634">
    <property type="term" value="C:nucleus"/>
    <property type="evidence" value="ECO:0007669"/>
    <property type="project" value="UniProtKB-SubCell"/>
</dbReference>
<feature type="region of interest" description="Disordered" evidence="4">
    <location>
        <begin position="161"/>
        <end position="184"/>
    </location>
</feature>
<dbReference type="PANTHER" id="PTHR31001:SF85">
    <property type="entry name" value="ZN(II)2CYS6 TRANSCRIPTION FACTOR (EUROFUNG)"/>
    <property type="match status" value="1"/>
</dbReference>
<evidence type="ECO:0000259" key="5">
    <source>
        <dbReference type="PROSITE" id="PS50048"/>
    </source>
</evidence>
<feature type="compositionally biased region" description="Polar residues" evidence="4">
    <location>
        <begin position="646"/>
        <end position="656"/>
    </location>
</feature>
<dbReference type="InterPro" id="IPR050613">
    <property type="entry name" value="Sec_Metabolite_Reg"/>
</dbReference>
<evidence type="ECO:0000256" key="3">
    <source>
        <dbReference type="ARBA" id="ARBA00023242"/>
    </source>
</evidence>
<dbReference type="Gene3D" id="4.10.240.10">
    <property type="entry name" value="Zn(2)-C6 fungal-type DNA-binding domain"/>
    <property type="match status" value="1"/>
</dbReference>
<dbReference type="SMART" id="SM00066">
    <property type="entry name" value="GAL4"/>
    <property type="match status" value="1"/>
</dbReference>
<feature type="compositionally biased region" description="Polar residues" evidence="4">
    <location>
        <begin position="23"/>
        <end position="35"/>
    </location>
</feature>
<sequence>MEEAAPQSRPVTIAPAFDGMPRQQDNSGPPQASTCTTCARRKVKCDKTGPPCATCKKGRLNCYYEAPAPRKRKRKPIEDVYERLEQYESLLKQHGLLDQSEKASPTDETPTNGVDAKTTVIGEKKTGPTAGELLGMKTGKLVNVRGKSRYIDSTLWTNLNEEELHPSSEEDESGDDDLTRATSFTNGTSESMAAGILSGGSPGASLLNFHPTYDAAMKMWKVFQSHVEPLTKLLHVPTATALVQRAAANPSSASKAVECLIFVIYHFACAVMDEEECEELMHQSQSVLQKKYHAAAVQGLVNASFVRTTDLMVVQAYVLFLLSVRTSYDPHTFWILTGIGVRLGQRIGLHRDPEDLGVQPFEVQMRRRLFWQLLPLDGIASVMSGTGMAAPYETWDTKQPLNIDDEDIWPDMAETPVERTGATDMMFCMMRTEFGRFHKKMKPFFDGAGKLWQAGNTAAADEMEQAIADLEETMESKYLRYADPVYPLHLLALLLGRGAPQNARLRLRLPRMRMNPDVTEEEKKTTWKMCLKMFDYDKSAHTNPVLRKFSWHMQAVFQWDSVIWVLNEVRRGSPAIMDPSEAWTRIEWMFECHPQFMRPGRALHFAIRKLALKAWDGQPDRFKPADRLDPSFIKQLRMMCEKRSAGSISSESTTQPKPNPWSPPVDNGDTFVPVDPAIAAPMDGIMLSTAIETNFLDGFSADNVDWVFWDQLIQDSGSLPPAINFGSQ</sequence>
<dbReference type="SUPFAM" id="SSF57701">
    <property type="entry name" value="Zn2/Cys6 DNA-binding domain"/>
    <property type="match status" value="1"/>
</dbReference>
<dbReference type="InterPro" id="IPR001138">
    <property type="entry name" value="Zn2Cys6_DnaBD"/>
</dbReference>
<dbReference type="GO" id="GO:0000981">
    <property type="term" value="F:DNA-binding transcription factor activity, RNA polymerase II-specific"/>
    <property type="evidence" value="ECO:0007669"/>
    <property type="project" value="InterPro"/>
</dbReference>
<organism evidence="6 7">
    <name type="scientific">Recurvomyces mirabilis</name>
    <dbReference type="NCBI Taxonomy" id="574656"/>
    <lineage>
        <taxon>Eukaryota</taxon>
        <taxon>Fungi</taxon>
        <taxon>Dikarya</taxon>
        <taxon>Ascomycota</taxon>
        <taxon>Pezizomycotina</taxon>
        <taxon>Dothideomycetes</taxon>
        <taxon>Dothideomycetidae</taxon>
        <taxon>Mycosphaerellales</taxon>
        <taxon>Teratosphaeriaceae</taxon>
        <taxon>Recurvomyces</taxon>
    </lineage>
</organism>
<dbReference type="Pfam" id="PF04082">
    <property type="entry name" value="Fungal_trans"/>
    <property type="match status" value="1"/>
</dbReference>
<feature type="region of interest" description="Disordered" evidence="4">
    <location>
        <begin position="1"/>
        <end position="35"/>
    </location>
</feature>